<protein>
    <submittedName>
        <fullName evidence="2">ImmA/IrrE family metallo-endopeptidase</fullName>
    </submittedName>
</protein>
<evidence type="ECO:0000313" key="2">
    <source>
        <dbReference type="EMBL" id="RAI79336.1"/>
    </source>
</evidence>
<dbReference type="RefSeq" id="WP_099576799.1">
    <property type="nucleotide sequence ID" value="NZ_MJBI02000009.1"/>
</dbReference>
<dbReference type="InterPro" id="IPR010359">
    <property type="entry name" value="IrrE_HExxH"/>
</dbReference>
<comment type="caution">
    <text evidence="2">The sequence shown here is derived from an EMBL/GenBank/DDBJ whole genome shotgun (WGS) entry which is preliminary data.</text>
</comment>
<sequence length="142" mass="16833">MEIKDIYFERGIISPSDLDIDNVAAAFNISLFKNWDVDVHVKSEDIDIIMLRANDLYTMNETFFHEFAHVLRHGHTHINESYRKYCEGQANNLMYELAVPEFMITDPCIDYKYIQENFNVSKEFALKRIDQLKNKINMKWSS</sequence>
<organism evidence="2 3">
    <name type="scientific">Macrococcoides goetzii</name>
    <dbReference type="NCBI Taxonomy" id="1891097"/>
    <lineage>
        <taxon>Bacteria</taxon>
        <taxon>Bacillati</taxon>
        <taxon>Bacillota</taxon>
        <taxon>Bacilli</taxon>
        <taxon>Bacillales</taxon>
        <taxon>Staphylococcaceae</taxon>
        <taxon>Macrococcoides</taxon>
    </lineage>
</organism>
<gene>
    <name evidence="2" type="ORF">BFS35_012310</name>
</gene>
<dbReference type="EMBL" id="MJBI02000009">
    <property type="protein sequence ID" value="RAI79336.1"/>
    <property type="molecule type" value="Genomic_DNA"/>
</dbReference>
<dbReference type="Pfam" id="PF06114">
    <property type="entry name" value="Peptidase_M78"/>
    <property type="match status" value="1"/>
</dbReference>
<name>A0A2G5NV57_9STAP</name>
<reference evidence="2 3" key="1">
    <citation type="journal article" date="2018" name="Front. Microbiol.">
        <title>Description and Comparative Genomics of Macrococcus caseolyticus subsp. hominis subsp. nov., Macrococcus goetzii sp. nov., Macrococcus epidermidis sp. nov., and Macrococcus bohemicus sp. nov., Novel Macrococci From Human Clinical Material With Virulence Potential and Suspected Uptake of Foreign DNA by Natural Transformation.</title>
        <authorList>
            <person name="Maslanova I."/>
            <person name="Wertheimer Z."/>
            <person name="Sedlacek I."/>
            <person name="Svec P."/>
            <person name="Indrakova A."/>
            <person name="Kovarovic V."/>
            <person name="Schumann P."/>
            <person name="Sproer C."/>
            <person name="Kralova S."/>
            <person name="Sedo O."/>
            <person name="Kristofova L."/>
            <person name="Vrbovska V."/>
            <person name="Fuzik T."/>
            <person name="Petras P."/>
            <person name="Zdrahal Z."/>
            <person name="Ruzickova V."/>
            <person name="Doskar J."/>
            <person name="Pantucek R."/>
        </authorList>
    </citation>
    <scope>NUCLEOTIDE SEQUENCE [LARGE SCALE GENOMIC DNA]</scope>
    <source>
        <strain evidence="2 3">CCM 4927</strain>
    </source>
</reference>
<dbReference type="Proteomes" id="UP000229523">
    <property type="component" value="Unassembled WGS sequence"/>
</dbReference>
<feature type="domain" description="IrrE N-terminal-like" evidence="1">
    <location>
        <begin position="32"/>
        <end position="129"/>
    </location>
</feature>
<evidence type="ECO:0000259" key="1">
    <source>
        <dbReference type="Pfam" id="PF06114"/>
    </source>
</evidence>
<proteinExistence type="predicted"/>
<dbReference type="AlphaFoldDB" id="A0A2G5NV57"/>
<accession>A0A2G5NV57</accession>
<keyword evidence="3" id="KW-1185">Reference proteome</keyword>
<evidence type="ECO:0000313" key="3">
    <source>
        <dbReference type="Proteomes" id="UP000229523"/>
    </source>
</evidence>